<dbReference type="InterPro" id="IPR036598">
    <property type="entry name" value="GOLD_dom_sf"/>
</dbReference>
<dbReference type="SUPFAM" id="SSF52087">
    <property type="entry name" value="CRAL/TRIO domain"/>
    <property type="match status" value="1"/>
</dbReference>
<dbReference type="PROSITE" id="PS50866">
    <property type="entry name" value="GOLD"/>
    <property type="match status" value="1"/>
</dbReference>
<accession>A0AAV2ASF0</accession>
<dbReference type="SMART" id="SM00516">
    <property type="entry name" value="SEC14"/>
    <property type="match status" value="1"/>
</dbReference>
<feature type="domain" description="GOLD" evidence="2">
    <location>
        <begin position="280"/>
        <end position="383"/>
    </location>
</feature>
<dbReference type="Pfam" id="PF00650">
    <property type="entry name" value="CRAL_TRIO"/>
    <property type="match status" value="1"/>
</dbReference>
<dbReference type="InterPro" id="IPR036273">
    <property type="entry name" value="CRAL/TRIO_N_dom_sf"/>
</dbReference>
<dbReference type="Gene3D" id="3.40.525.10">
    <property type="entry name" value="CRAL-TRIO lipid binding domain"/>
    <property type="match status" value="1"/>
</dbReference>
<dbReference type="AlphaFoldDB" id="A0AAV2ASF0"/>
<feature type="domain" description="CRAL-TRIO" evidence="1">
    <location>
        <begin position="73"/>
        <end position="248"/>
    </location>
</feature>
<organism evidence="3 4">
    <name type="scientific">Larinioides sclopetarius</name>
    <dbReference type="NCBI Taxonomy" id="280406"/>
    <lineage>
        <taxon>Eukaryota</taxon>
        <taxon>Metazoa</taxon>
        <taxon>Ecdysozoa</taxon>
        <taxon>Arthropoda</taxon>
        <taxon>Chelicerata</taxon>
        <taxon>Arachnida</taxon>
        <taxon>Araneae</taxon>
        <taxon>Araneomorphae</taxon>
        <taxon>Entelegynae</taxon>
        <taxon>Araneoidea</taxon>
        <taxon>Araneidae</taxon>
        <taxon>Larinioides</taxon>
    </lineage>
</organism>
<evidence type="ECO:0000313" key="4">
    <source>
        <dbReference type="Proteomes" id="UP001497382"/>
    </source>
</evidence>
<evidence type="ECO:0000259" key="2">
    <source>
        <dbReference type="PROSITE" id="PS50866"/>
    </source>
</evidence>
<dbReference type="InterPro" id="IPR036865">
    <property type="entry name" value="CRAL-TRIO_dom_sf"/>
</dbReference>
<protein>
    <recommendedName>
        <fullName evidence="5">SEC14-like protein 2</fullName>
    </recommendedName>
</protein>
<name>A0AAV2ASF0_9ARAC</name>
<dbReference type="InterPro" id="IPR011074">
    <property type="entry name" value="CRAL/TRIO_N_dom"/>
</dbReference>
<reference evidence="3 4" key="1">
    <citation type="submission" date="2024-04" db="EMBL/GenBank/DDBJ databases">
        <authorList>
            <person name="Rising A."/>
            <person name="Reimegard J."/>
            <person name="Sonavane S."/>
            <person name="Akerstrom W."/>
            <person name="Nylinder S."/>
            <person name="Hedman E."/>
            <person name="Kallberg Y."/>
        </authorList>
    </citation>
    <scope>NUCLEOTIDE SEQUENCE [LARGE SCALE GENOMIC DNA]</scope>
</reference>
<comment type="caution">
    <text evidence="3">The sequence shown here is derived from an EMBL/GenBank/DDBJ whole genome shotgun (WGS) entry which is preliminary data.</text>
</comment>
<dbReference type="PRINTS" id="PR00180">
    <property type="entry name" value="CRETINALDHBP"/>
</dbReference>
<dbReference type="InterPro" id="IPR051064">
    <property type="entry name" value="SEC14/CRAL-TRIO_domain"/>
</dbReference>
<gene>
    <name evidence="3" type="ORF">LARSCL_LOCUS14479</name>
</gene>
<dbReference type="SMART" id="SM01100">
    <property type="entry name" value="CRAL_TRIO_N"/>
    <property type="match status" value="1"/>
</dbReference>
<dbReference type="InterPro" id="IPR009038">
    <property type="entry name" value="GOLD_dom"/>
</dbReference>
<dbReference type="CDD" id="cd00170">
    <property type="entry name" value="SEC14"/>
    <property type="match status" value="1"/>
</dbReference>
<dbReference type="GO" id="GO:0005737">
    <property type="term" value="C:cytoplasm"/>
    <property type="evidence" value="ECO:0007669"/>
    <property type="project" value="TreeGrafter"/>
</dbReference>
<dbReference type="SUPFAM" id="SSF101576">
    <property type="entry name" value="Supernatant protein factor (SPF), C-terminal domain"/>
    <property type="match status" value="1"/>
</dbReference>
<evidence type="ECO:0000259" key="1">
    <source>
        <dbReference type="PROSITE" id="PS50191"/>
    </source>
</evidence>
<dbReference type="EMBL" id="CAXIEN010000209">
    <property type="protein sequence ID" value="CAL1286852.1"/>
    <property type="molecule type" value="Genomic_DNA"/>
</dbReference>
<dbReference type="Gene3D" id="2.60.120.680">
    <property type="entry name" value="GOLD domain"/>
    <property type="match status" value="1"/>
</dbReference>
<proteinExistence type="predicted"/>
<dbReference type="PANTHER" id="PTHR23324:SF83">
    <property type="entry name" value="SEC14-LIKE PROTEIN 2"/>
    <property type="match status" value="1"/>
</dbReference>
<evidence type="ECO:0008006" key="5">
    <source>
        <dbReference type="Google" id="ProtNLM"/>
    </source>
</evidence>
<dbReference type="Proteomes" id="UP001497382">
    <property type="component" value="Unassembled WGS sequence"/>
</dbReference>
<dbReference type="Pfam" id="PF03765">
    <property type="entry name" value="CRAL_TRIO_N"/>
    <property type="match status" value="1"/>
</dbReference>
<evidence type="ECO:0000313" key="3">
    <source>
        <dbReference type="EMBL" id="CAL1286852.1"/>
    </source>
</evidence>
<sequence>MIPMEAAEKEAVEELKRRTLSDVTPKMLEDELLFYRFCKARDFNVSQAESMLRKHISWRKEFQIDTMLSQYKPPEVLVKYALSSFLCFTKDGALIRYVDCGGTDLKGLLRSSSKIELMKYFIHFVEDDAKRAIAHHNKPGFPLLMYAPIFDFRDFTYTNATSMKGLQWLVFVVKSYMDNYPEKLKYAMFINAPSYCTFLYSVIRQVLPSKVKQKIGFYGSDGWKQDLLEMVDANHLPAFLGGTKTDPDGNPLCKTFVMRGQPIPERYFRCQERGQLAAAADSTKLTVLPFSREEVRLEVNEPNSHIEWEFEVKAGDIDYSVYFKDQTLEEPSQIELVPKQRTDTYYEPEKGKFKCEKVGTYTIMFDNTYSWIHSKQVYYNARIKPPAEIETPSV</sequence>
<dbReference type="PANTHER" id="PTHR23324">
    <property type="entry name" value="SEC14 RELATED PROTEIN"/>
    <property type="match status" value="1"/>
</dbReference>
<dbReference type="PROSITE" id="PS50191">
    <property type="entry name" value="CRAL_TRIO"/>
    <property type="match status" value="1"/>
</dbReference>
<dbReference type="SUPFAM" id="SSF46938">
    <property type="entry name" value="CRAL/TRIO N-terminal domain"/>
    <property type="match status" value="1"/>
</dbReference>
<dbReference type="InterPro" id="IPR001251">
    <property type="entry name" value="CRAL-TRIO_dom"/>
</dbReference>
<keyword evidence="4" id="KW-1185">Reference proteome</keyword>